<dbReference type="EMBL" id="KQ964611">
    <property type="protein sequence ID" value="KXN67810.1"/>
    <property type="molecule type" value="Genomic_DNA"/>
</dbReference>
<organism evidence="1 2">
    <name type="scientific">Conidiobolus coronatus (strain ATCC 28846 / CBS 209.66 / NRRL 28638)</name>
    <name type="common">Delacroixia coronata</name>
    <dbReference type="NCBI Taxonomy" id="796925"/>
    <lineage>
        <taxon>Eukaryota</taxon>
        <taxon>Fungi</taxon>
        <taxon>Fungi incertae sedis</taxon>
        <taxon>Zoopagomycota</taxon>
        <taxon>Entomophthoromycotina</taxon>
        <taxon>Entomophthoromycetes</taxon>
        <taxon>Entomophthorales</taxon>
        <taxon>Ancylistaceae</taxon>
        <taxon>Conidiobolus</taxon>
    </lineage>
</organism>
<proteinExistence type="predicted"/>
<dbReference type="Proteomes" id="UP000070444">
    <property type="component" value="Unassembled WGS sequence"/>
</dbReference>
<evidence type="ECO:0008006" key="3">
    <source>
        <dbReference type="Google" id="ProtNLM"/>
    </source>
</evidence>
<evidence type="ECO:0000313" key="2">
    <source>
        <dbReference type="Proteomes" id="UP000070444"/>
    </source>
</evidence>
<dbReference type="AlphaFoldDB" id="A0A137NY63"/>
<reference evidence="1 2" key="1">
    <citation type="journal article" date="2015" name="Genome Biol. Evol.">
        <title>Phylogenomic analyses indicate that early fungi evolved digesting cell walls of algal ancestors of land plants.</title>
        <authorList>
            <person name="Chang Y."/>
            <person name="Wang S."/>
            <person name="Sekimoto S."/>
            <person name="Aerts A.L."/>
            <person name="Choi C."/>
            <person name="Clum A."/>
            <person name="LaButti K.M."/>
            <person name="Lindquist E.A."/>
            <person name="Yee Ngan C."/>
            <person name="Ohm R.A."/>
            <person name="Salamov A.A."/>
            <person name="Grigoriev I.V."/>
            <person name="Spatafora J.W."/>
            <person name="Berbee M.L."/>
        </authorList>
    </citation>
    <scope>NUCLEOTIDE SEQUENCE [LARGE SCALE GENOMIC DNA]</scope>
    <source>
        <strain evidence="1 2">NRRL 28638</strain>
    </source>
</reference>
<protein>
    <recommendedName>
        <fullName evidence="3">F-box domain-containing protein</fullName>
    </recommendedName>
</protein>
<sequence>MSQKSKINWSNMPKHIIINIGSYLPFCFQFDIRLLNKHWSKAMNSLVFYSIDKFRSKDFKQIAEKYSFYIKLIADNTPQLISIQKLQYMCPNIDHLALYLPTIDLNNIIQLLEAFPQLSKLELDYNMDYDNKYDSELNTIADLISQLKSLKYISYNIIEPNDLLSKKLFNLKLNSCCIVSQSNNIEEVKQLYTKSHSIRKLYYSVDYGGRNREEEKRCDLITPSFLLNYNTLKVLIIWIYYYSDDEGSINEYLSKELLNLFSNTKFYKLTNFEWIFQDSDILSGYTLFTRPIPNTCYWYNLSRIALFLVDGYLLTYIIKHCPNLVEFCMNSPLMLPICDNFMDLKPMKKLKRLYIEGFHKTVKESEHVFVNLFPNMATLNLCLNHDMLADEEISVDAYYIPSLFPHLTCAIFKTSNCQLSKLIYEYKGPIKWKELYIQLTEANSILLGSLLKKLSNLKLLYIYISSPDVKLPLTYNNIRVFSANRLSRNEFNFSIKKEIVQEA</sequence>
<accession>A0A137NY63</accession>
<gene>
    <name evidence="1" type="ORF">CONCODRAFT_10052</name>
</gene>
<name>A0A137NY63_CONC2</name>
<keyword evidence="2" id="KW-1185">Reference proteome</keyword>
<evidence type="ECO:0000313" key="1">
    <source>
        <dbReference type="EMBL" id="KXN67810.1"/>
    </source>
</evidence>